<keyword evidence="2" id="KW-1185">Reference proteome</keyword>
<evidence type="ECO:0000313" key="1">
    <source>
        <dbReference type="EMBL" id="SCY99992.1"/>
    </source>
</evidence>
<sequence>MIGMGLLMELALYVFNKQDTKHLATLLMSAIHSFSPETRMKCKDDYYTLMNATFSCIVQDDDSVSFTREELSLDINYCISITIFSHSPEEALRVIFQAVNKLTAHLDKDVALTDSASGVIFLRSNGQLIINSHCRENPDIYDWPFDALEGDFIEKDMAGLL</sequence>
<reference evidence="2" key="1">
    <citation type="submission" date="2016-10" db="EMBL/GenBank/DDBJ databases">
        <authorList>
            <person name="Varghese N."/>
            <person name="Submissions S."/>
        </authorList>
    </citation>
    <scope>NUCLEOTIDE SEQUENCE [LARGE SCALE GENOMIC DNA]</scope>
    <source>
        <strain evidence="2">BL9</strain>
    </source>
</reference>
<dbReference type="AlphaFoldDB" id="A0A1G5KHB3"/>
<dbReference type="Proteomes" id="UP000198538">
    <property type="component" value="Unassembled WGS sequence"/>
</dbReference>
<accession>A0A1G5KHB3</accession>
<name>A0A1G5KHB3_9BACL</name>
<dbReference type="STRING" id="582692.SAMN05720606_11546"/>
<evidence type="ECO:0000313" key="2">
    <source>
        <dbReference type="Proteomes" id="UP000198538"/>
    </source>
</evidence>
<organism evidence="1 2">
    <name type="scientific">Paenibacillus polysaccharolyticus</name>
    <dbReference type="NCBI Taxonomy" id="582692"/>
    <lineage>
        <taxon>Bacteria</taxon>
        <taxon>Bacillati</taxon>
        <taxon>Bacillota</taxon>
        <taxon>Bacilli</taxon>
        <taxon>Bacillales</taxon>
        <taxon>Paenibacillaceae</taxon>
        <taxon>Paenibacillus</taxon>
    </lineage>
</organism>
<proteinExistence type="predicted"/>
<gene>
    <name evidence="1" type="ORF">SAMN05720606_11546</name>
</gene>
<dbReference type="EMBL" id="FMVM01000015">
    <property type="protein sequence ID" value="SCY99992.1"/>
    <property type="molecule type" value="Genomic_DNA"/>
</dbReference>
<protein>
    <submittedName>
        <fullName evidence="1">Uncharacterized protein</fullName>
    </submittedName>
</protein>